<dbReference type="RefSeq" id="XP_044388827.1">
    <property type="nucleotide sequence ID" value="XM_044532892.1"/>
</dbReference>
<reference evidence="1" key="2">
    <citation type="submission" date="2018-10" db="UniProtKB">
        <authorList>
            <consortium name="EnsemblPlants"/>
        </authorList>
    </citation>
    <scope>IDENTIFICATION</scope>
</reference>
<dbReference type="SMR" id="A0A3B6LM85"/>
<dbReference type="AlphaFoldDB" id="A0A3B6LM85"/>
<sequence>MPAVRSFSAEVFKGVHDIISPSLVQLAVFGKEDDEPVQLGTGLVLACTREYIGVITTIGCDPAEGYTVAARFGDQNDLDAKVVMRSGPLYGLIILGSDLKAKPCLAPRFYDGETLSSGPVFAVGCQGFYKDIIIVSGLIGVNVCKKWVEGRKLSTLVHTCQIGDGLIGAPVLNRGGEVVGINVARTRQTSQINYAVKMEEFRNMLAELVGTEYKPETGLARLLTLFNEKISEFGSTTGKHGVKRNQNSTASP</sequence>
<dbReference type="Gene3D" id="2.40.10.120">
    <property type="match status" value="1"/>
</dbReference>
<dbReference type="InterPro" id="IPR009003">
    <property type="entry name" value="Peptidase_S1_PA"/>
</dbReference>
<dbReference type="GeneID" id="123111997"/>
<evidence type="ECO:0000313" key="1">
    <source>
        <dbReference type="EnsemblPlants" id="TraesCS5B02G213100.2"/>
    </source>
</evidence>
<keyword evidence="2" id="KW-1185">Reference proteome</keyword>
<dbReference type="SUPFAM" id="SSF50494">
    <property type="entry name" value="Trypsin-like serine proteases"/>
    <property type="match status" value="1"/>
</dbReference>
<evidence type="ECO:0000313" key="2">
    <source>
        <dbReference type="Proteomes" id="UP000019116"/>
    </source>
</evidence>
<dbReference type="Pfam" id="PF13365">
    <property type="entry name" value="Trypsin_2"/>
    <property type="match status" value="1"/>
</dbReference>
<dbReference type="Gramene" id="TraesCS5B03G0563700.2">
    <property type="protein sequence ID" value="TraesCS5B03G0563700.2.CDS"/>
    <property type="gene ID" value="TraesCS5B03G0563700"/>
</dbReference>
<dbReference type="OrthoDB" id="10497247at2759"/>
<gene>
    <name evidence="1" type="primary">LOC123111997</name>
</gene>
<reference evidence="1" key="1">
    <citation type="submission" date="2018-08" db="EMBL/GenBank/DDBJ databases">
        <authorList>
            <person name="Rossello M."/>
        </authorList>
    </citation>
    <scope>NUCLEOTIDE SEQUENCE [LARGE SCALE GENOMIC DNA]</scope>
    <source>
        <strain evidence="1">cv. Chinese Spring</strain>
    </source>
</reference>
<name>A0A3B6LM85_WHEAT</name>
<dbReference type="EnsemblPlants" id="TraesCS5B02G213100.2">
    <property type="protein sequence ID" value="TraesCS5B02G213100.2"/>
    <property type="gene ID" value="TraesCS5B02G213100"/>
</dbReference>
<organism evidence="1">
    <name type="scientific">Triticum aestivum</name>
    <name type="common">Wheat</name>
    <dbReference type="NCBI Taxonomy" id="4565"/>
    <lineage>
        <taxon>Eukaryota</taxon>
        <taxon>Viridiplantae</taxon>
        <taxon>Streptophyta</taxon>
        <taxon>Embryophyta</taxon>
        <taxon>Tracheophyta</taxon>
        <taxon>Spermatophyta</taxon>
        <taxon>Magnoliopsida</taxon>
        <taxon>Liliopsida</taxon>
        <taxon>Poales</taxon>
        <taxon>Poaceae</taxon>
        <taxon>BOP clade</taxon>
        <taxon>Pooideae</taxon>
        <taxon>Triticodae</taxon>
        <taxon>Triticeae</taxon>
        <taxon>Triticinae</taxon>
        <taxon>Triticum</taxon>
    </lineage>
</organism>
<protein>
    <recommendedName>
        <fullName evidence="3">Serine protease</fullName>
    </recommendedName>
</protein>
<accession>A0A3B6LM85</accession>
<dbReference type="RefSeq" id="XP_044388826.1">
    <property type="nucleotide sequence ID" value="XM_044532891.1"/>
</dbReference>
<proteinExistence type="predicted"/>
<dbReference type="Gramene" id="TraesCS5B02G213100.2">
    <property type="protein sequence ID" value="TraesCS5B02G213100.2"/>
    <property type="gene ID" value="TraesCS5B02G213100"/>
</dbReference>
<dbReference type="Proteomes" id="UP000019116">
    <property type="component" value="Chromosome 5B"/>
</dbReference>
<evidence type="ECO:0008006" key="3">
    <source>
        <dbReference type="Google" id="ProtNLM"/>
    </source>
</evidence>